<reference evidence="2" key="1">
    <citation type="journal article" date="2020" name="mSystems">
        <title>Genome- and Community-Level Interaction Insights into Carbon Utilization and Element Cycling Functions of Hydrothermarchaeota in Hydrothermal Sediment.</title>
        <authorList>
            <person name="Zhou Z."/>
            <person name="Liu Y."/>
            <person name="Xu W."/>
            <person name="Pan J."/>
            <person name="Luo Z.H."/>
            <person name="Li M."/>
        </authorList>
    </citation>
    <scope>NUCLEOTIDE SEQUENCE [LARGE SCALE GENOMIC DNA]</scope>
    <source>
        <strain evidence="2">SpSt-556</strain>
    </source>
</reference>
<dbReference type="PANTHER" id="PTHR45228:SF1">
    <property type="entry name" value="CYCLIC DI-GMP PHOSPHODIESTERASE TM_0186"/>
    <property type="match status" value="1"/>
</dbReference>
<dbReference type="SUPFAM" id="SSF55781">
    <property type="entry name" value="GAF domain-like"/>
    <property type="match status" value="1"/>
</dbReference>
<evidence type="ECO:0000313" key="2">
    <source>
        <dbReference type="EMBL" id="HGS86664.1"/>
    </source>
</evidence>
<organism evidence="2">
    <name type="scientific">Bellilinea caldifistulae</name>
    <dbReference type="NCBI Taxonomy" id="360411"/>
    <lineage>
        <taxon>Bacteria</taxon>
        <taxon>Bacillati</taxon>
        <taxon>Chloroflexota</taxon>
        <taxon>Anaerolineae</taxon>
        <taxon>Anaerolineales</taxon>
        <taxon>Anaerolineaceae</taxon>
        <taxon>Bellilinea</taxon>
    </lineage>
</organism>
<dbReference type="InterPro" id="IPR003607">
    <property type="entry name" value="HD/PDEase_dom"/>
</dbReference>
<dbReference type="SMART" id="SM00471">
    <property type="entry name" value="HDc"/>
    <property type="match status" value="1"/>
</dbReference>
<dbReference type="SUPFAM" id="SSF109604">
    <property type="entry name" value="HD-domain/PDEase-like"/>
    <property type="match status" value="1"/>
</dbReference>
<dbReference type="PANTHER" id="PTHR45228">
    <property type="entry name" value="CYCLIC DI-GMP PHOSPHODIESTERASE TM_0186-RELATED"/>
    <property type="match status" value="1"/>
</dbReference>
<dbReference type="Pfam" id="PF13487">
    <property type="entry name" value="HD_5"/>
    <property type="match status" value="1"/>
</dbReference>
<comment type="caution">
    <text evidence="2">The sequence shown here is derived from an EMBL/GenBank/DDBJ whole genome shotgun (WGS) entry which is preliminary data.</text>
</comment>
<dbReference type="InterPro" id="IPR000014">
    <property type="entry name" value="PAS"/>
</dbReference>
<dbReference type="Pfam" id="PF13185">
    <property type="entry name" value="GAF_2"/>
    <property type="match status" value="1"/>
</dbReference>
<dbReference type="SMART" id="SM00065">
    <property type="entry name" value="GAF"/>
    <property type="match status" value="1"/>
</dbReference>
<dbReference type="SUPFAM" id="SSF55785">
    <property type="entry name" value="PYP-like sensor domain (PAS domain)"/>
    <property type="match status" value="1"/>
</dbReference>
<dbReference type="InterPro" id="IPR003018">
    <property type="entry name" value="GAF"/>
</dbReference>
<protein>
    <submittedName>
        <fullName evidence="2">HD domain-containing protein</fullName>
    </submittedName>
</protein>
<proteinExistence type="predicted"/>
<name>A0A7C4Q0Y4_9CHLR</name>
<dbReference type="Pfam" id="PF13188">
    <property type="entry name" value="PAS_8"/>
    <property type="match status" value="1"/>
</dbReference>
<dbReference type="InterPro" id="IPR037522">
    <property type="entry name" value="HD_GYP_dom"/>
</dbReference>
<dbReference type="EMBL" id="DSXR01000041">
    <property type="protein sequence ID" value="HGS86664.1"/>
    <property type="molecule type" value="Genomic_DNA"/>
</dbReference>
<dbReference type="InterPro" id="IPR035965">
    <property type="entry name" value="PAS-like_dom_sf"/>
</dbReference>
<dbReference type="Gene3D" id="3.30.450.40">
    <property type="match status" value="1"/>
</dbReference>
<dbReference type="Gene3D" id="3.30.450.20">
    <property type="entry name" value="PAS domain"/>
    <property type="match status" value="1"/>
</dbReference>
<gene>
    <name evidence="2" type="ORF">ENT17_03495</name>
</gene>
<dbReference type="InterPro" id="IPR052020">
    <property type="entry name" value="Cyclic_di-GMP/3'3'-cGAMP_PDE"/>
</dbReference>
<dbReference type="Gene3D" id="1.10.3210.10">
    <property type="entry name" value="Hypothetical protein af1432"/>
    <property type="match status" value="1"/>
</dbReference>
<accession>A0A7C4Q0Y4</accession>
<sequence>MKRNLYLRRKTGLHPPSYFEQALHQTRQALLRLIETVPAAVCILDRRDFTYLEANPWYCDLIGIPRSLLLHQPESSLPAGLGENNLKKILTRLGNEHSLRNLELFLFNQQGQLVRSFAGVEAIHFNGRPALLVTLTREQREDTRPTSAFSESKLAVVGEVGRALAQLDDLTEIYRRLSAAVVQLLPDVCTVYISLYENEGGELVCTYGEHEGEQLDLNSIPRLSRLNHSESHQFKVIESAKPLVIDDLLADAPPGTARLSFIRPGRAVRSGVYVPMVSRGRVIGLVQAHSYRPARFRMTTDTALLGLVANTAAVAIQNAQLTRSLEQSHLDLNQTYEATIDGWTRALELRDFTTERHSSRVIDLTVEMGKRLGLSHPELVRLRRGAQLHDVGKIGIPDAILLKPGPLDEGEWQVMRRHPVYAYELLSPIPHFYDLLDIPYCHHEKWDGSGYPRRLRGEEIPLGARIFAVVDVWDALNSNRPYRSAWQPHQVVDYLRYQSNRHFQAEVVEAFLDLIGGYSGGSASPRGSLFTPGRFYNTRRQ</sequence>
<dbReference type="CDD" id="cd00077">
    <property type="entry name" value="HDc"/>
    <property type="match status" value="1"/>
</dbReference>
<evidence type="ECO:0000259" key="1">
    <source>
        <dbReference type="PROSITE" id="PS51832"/>
    </source>
</evidence>
<dbReference type="PROSITE" id="PS51832">
    <property type="entry name" value="HD_GYP"/>
    <property type="match status" value="1"/>
</dbReference>
<dbReference type="InterPro" id="IPR029016">
    <property type="entry name" value="GAF-like_dom_sf"/>
</dbReference>
<dbReference type="AlphaFoldDB" id="A0A7C4Q0Y4"/>
<feature type="domain" description="HD-GYP" evidence="1">
    <location>
        <begin position="332"/>
        <end position="527"/>
    </location>
</feature>